<dbReference type="PANTHER" id="PTHR35446">
    <property type="entry name" value="SI:CH211-175M2.5"/>
    <property type="match status" value="1"/>
</dbReference>
<dbReference type="PANTHER" id="PTHR35446:SF2">
    <property type="entry name" value="CARBOXYMUCONOLACTONE DECARBOXYLASE-LIKE DOMAIN-CONTAINING PROTEIN"/>
    <property type="match status" value="1"/>
</dbReference>
<reference evidence="1" key="1">
    <citation type="submission" date="2018-06" db="EMBL/GenBank/DDBJ databases">
        <authorList>
            <person name="Zhirakovskaya E."/>
        </authorList>
    </citation>
    <scope>NUCLEOTIDE SEQUENCE</scope>
</reference>
<evidence type="ECO:0008006" key="2">
    <source>
        <dbReference type="Google" id="ProtNLM"/>
    </source>
</evidence>
<gene>
    <name evidence="1" type="ORF">MNBD_GAMMA07-1790</name>
</gene>
<protein>
    <recommendedName>
        <fullName evidence="2">Carboxymuconolactone decarboxylase-like domain-containing protein</fullName>
    </recommendedName>
</protein>
<proteinExistence type="predicted"/>
<accession>A0A3B0WNB7</accession>
<dbReference type="InterPro" id="IPR029032">
    <property type="entry name" value="AhpD-like"/>
</dbReference>
<dbReference type="EMBL" id="UOFF01000283">
    <property type="protein sequence ID" value="VAW56811.1"/>
    <property type="molecule type" value="Genomic_DNA"/>
</dbReference>
<organism evidence="1">
    <name type="scientific">hydrothermal vent metagenome</name>
    <dbReference type="NCBI Taxonomy" id="652676"/>
    <lineage>
        <taxon>unclassified sequences</taxon>
        <taxon>metagenomes</taxon>
        <taxon>ecological metagenomes</taxon>
    </lineage>
</organism>
<dbReference type="AlphaFoldDB" id="A0A3B0WNB7"/>
<evidence type="ECO:0000313" key="1">
    <source>
        <dbReference type="EMBL" id="VAW56811.1"/>
    </source>
</evidence>
<name>A0A3B0WNB7_9ZZZZ</name>
<sequence>MAKFEHIDTRTATGDTKEAFNEAINQFGAVINLFKVACNAPNVLKGILALNKEVSTSTELDSKLTEQVAILTSALNRCEYC</sequence>
<dbReference type="SUPFAM" id="SSF69118">
    <property type="entry name" value="AhpD-like"/>
    <property type="match status" value="1"/>
</dbReference>
<dbReference type="Gene3D" id="1.20.1290.10">
    <property type="entry name" value="AhpD-like"/>
    <property type="match status" value="1"/>
</dbReference>